<evidence type="ECO:0000313" key="4">
    <source>
        <dbReference type="Proteomes" id="UP000324101"/>
    </source>
</evidence>
<sequence length="380" mass="38631">MPTSRVRSGAAPLPGALPTDPRASNAGEAEAAQRGSGIAIGGAGTGARPVRRRGGGDPVKALLHRHRELCERAVDPLEIAAGLEAHGITDRTAARFRHRDVFSLAEELYARSPHEEVTAAAPTLGPAGPAAFRGFGYALLPAALACAAAAAGQAWAGAAAVAAVAAALVLPGRPAGGRFPYVAHVLAAAVAGWAVYRHGTALAVGLALAVVPGHLAAVAFAAGARARLDASRGLEDFADRARPLLLAAVALFTGAAAAAAVLAGTPLPVAVPLALLLFLTRLLLRHGAHRVPVGAALALALVPVPEAALAAAPRPDSSCTPYSPWPAPPRMRGPDVRRTSPDLRSRRRGALPVPRPTHPSIRPQGETDMTGQPTNQGVTR</sequence>
<organism evidence="3 4">
    <name type="scientific">Streptomyces venezuelae</name>
    <dbReference type="NCBI Taxonomy" id="54571"/>
    <lineage>
        <taxon>Bacteria</taxon>
        <taxon>Bacillati</taxon>
        <taxon>Actinomycetota</taxon>
        <taxon>Actinomycetes</taxon>
        <taxon>Kitasatosporales</taxon>
        <taxon>Streptomycetaceae</taxon>
        <taxon>Streptomyces</taxon>
    </lineage>
</organism>
<evidence type="ECO:0000313" key="3">
    <source>
        <dbReference type="EMBL" id="QES56513.1"/>
    </source>
</evidence>
<protein>
    <recommendedName>
        <fullName evidence="5">Integral membrane protein</fullName>
    </recommendedName>
</protein>
<feature type="transmembrane region" description="Helical" evidence="2">
    <location>
        <begin position="244"/>
        <end position="263"/>
    </location>
</feature>
<feature type="transmembrane region" description="Helical" evidence="2">
    <location>
        <begin position="179"/>
        <end position="196"/>
    </location>
</feature>
<name>A0A5P2DNV8_STRVZ</name>
<feature type="compositionally biased region" description="Basic and acidic residues" evidence="1">
    <location>
        <begin position="332"/>
        <end position="344"/>
    </location>
</feature>
<feature type="compositionally biased region" description="Polar residues" evidence="1">
    <location>
        <begin position="367"/>
        <end position="380"/>
    </location>
</feature>
<feature type="region of interest" description="Disordered" evidence="1">
    <location>
        <begin position="1"/>
        <end position="58"/>
    </location>
</feature>
<evidence type="ECO:0000256" key="1">
    <source>
        <dbReference type="SAM" id="MobiDB-lite"/>
    </source>
</evidence>
<dbReference type="OrthoDB" id="4339140at2"/>
<feature type="transmembrane region" description="Helical" evidence="2">
    <location>
        <begin position="269"/>
        <end position="284"/>
    </location>
</feature>
<evidence type="ECO:0008006" key="5">
    <source>
        <dbReference type="Google" id="ProtNLM"/>
    </source>
</evidence>
<accession>A0A5P2DNV8</accession>
<dbReference type="Proteomes" id="UP000324101">
    <property type="component" value="Chromosome"/>
</dbReference>
<dbReference type="AlphaFoldDB" id="A0A5P2DNV8"/>
<feature type="transmembrane region" description="Helical" evidence="2">
    <location>
        <begin position="202"/>
        <end position="223"/>
    </location>
</feature>
<keyword evidence="2" id="KW-1133">Transmembrane helix</keyword>
<feature type="transmembrane region" description="Helical" evidence="2">
    <location>
        <begin position="154"/>
        <end position="172"/>
    </location>
</feature>
<keyword evidence="2" id="KW-0472">Membrane</keyword>
<reference evidence="3 4" key="1">
    <citation type="submission" date="2018-05" db="EMBL/GenBank/DDBJ databases">
        <title>Streptomyces venezuelae.</title>
        <authorList>
            <person name="Kim W."/>
            <person name="Lee N."/>
            <person name="Cho B.-K."/>
        </authorList>
    </citation>
    <scope>NUCLEOTIDE SEQUENCE [LARGE SCALE GENOMIC DNA]</scope>
    <source>
        <strain evidence="3 4">ATCC 21018</strain>
    </source>
</reference>
<dbReference type="RefSeq" id="WP_150259109.1">
    <property type="nucleotide sequence ID" value="NZ_CP029189.1"/>
</dbReference>
<gene>
    <name evidence="3" type="ORF">DEJ51_21965</name>
</gene>
<evidence type="ECO:0000256" key="2">
    <source>
        <dbReference type="SAM" id="Phobius"/>
    </source>
</evidence>
<dbReference type="EMBL" id="CP029189">
    <property type="protein sequence ID" value="QES56513.1"/>
    <property type="molecule type" value="Genomic_DNA"/>
</dbReference>
<proteinExistence type="predicted"/>
<feature type="region of interest" description="Disordered" evidence="1">
    <location>
        <begin position="312"/>
        <end position="380"/>
    </location>
</feature>
<keyword evidence="2" id="KW-0812">Transmembrane</keyword>